<feature type="transmembrane region" description="Helical" evidence="5">
    <location>
        <begin position="20"/>
        <end position="39"/>
    </location>
</feature>
<sequence length="53" mass="5623">TSDVLETYVYRMGISGSQYGLSTAAGLFKSVISILLVAIGNKLSKKLTGEEVL</sequence>
<evidence type="ECO:0000313" key="6">
    <source>
        <dbReference type="EMBL" id="EKC78425.1"/>
    </source>
</evidence>
<comment type="caution">
    <text evidence="6">The sequence shown here is derived from an EMBL/GenBank/DDBJ whole genome shotgun (WGS) entry which is preliminary data.</text>
</comment>
<proteinExistence type="predicted"/>
<keyword evidence="3 5" id="KW-1133">Transmembrane helix</keyword>
<evidence type="ECO:0000256" key="2">
    <source>
        <dbReference type="ARBA" id="ARBA00022692"/>
    </source>
</evidence>
<accession>K1UJV6</accession>
<organism evidence="6">
    <name type="scientific">human gut metagenome</name>
    <dbReference type="NCBI Taxonomy" id="408170"/>
    <lineage>
        <taxon>unclassified sequences</taxon>
        <taxon>metagenomes</taxon>
        <taxon>organismal metagenomes</taxon>
    </lineage>
</organism>
<keyword evidence="4 5" id="KW-0472">Membrane</keyword>
<name>K1UJV6_9ZZZZ</name>
<feature type="non-terminal residue" evidence="6">
    <location>
        <position position="1"/>
    </location>
</feature>
<dbReference type="AlphaFoldDB" id="K1UJV6"/>
<dbReference type="InterPro" id="IPR035906">
    <property type="entry name" value="MetI-like_sf"/>
</dbReference>
<dbReference type="Gene3D" id="1.10.3720.10">
    <property type="entry name" value="MetI-like"/>
    <property type="match status" value="1"/>
</dbReference>
<evidence type="ECO:0000256" key="4">
    <source>
        <dbReference type="ARBA" id="ARBA00023136"/>
    </source>
</evidence>
<dbReference type="GO" id="GO:0016020">
    <property type="term" value="C:membrane"/>
    <property type="evidence" value="ECO:0007669"/>
    <property type="project" value="UniProtKB-SubCell"/>
</dbReference>
<evidence type="ECO:0000256" key="1">
    <source>
        <dbReference type="ARBA" id="ARBA00004141"/>
    </source>
</evidence>
<comment type="subcellular location">
    <subcellularLocation>
        <location evidence="1">Membrane</location>
        <topology evidence="1">Multi-pass membrane protein</topology>
    </subcellularLocation>
</comment>
<protein>
    <submittedName>
        <fullName evidence="6">Binding-protein-dependent transport system inner membrane component</fullName>
    </submittedName>
</protein>
<reference evidence="6" key="1">
    <citation type="journal article" date="2013" name="Environ. Microbiol.">
        <title>Microbiota from the distal guts of lean and obese adolescents exhibit partial functional redundancy besides clear differences in community structure.</title>
        <authorList>
            <person name="Ferrer M."/>
            <person name="Ruiz A."/>
            <person name="Lanza F."/>
            <person name="Haange S.B."/>
            <person name="Oberbach A."/>
            <person name="Till H."/>
            <person name="Bargiela R."/>
            <person name="Campoy C."/>
            <person name="Segura M.T."/>
            <person name="Richter M."/>
            <person name="von Bergen M."/>
            <person name="Seifert J."/>
            <person name="Suarez A."/>
        </authorList>
    </citation>
    <scope>NUCLEOTIDE SEQUENCE</scope>
</reference>
<gene>
    <name evidence="6" type="ORF">LEA_03502</name>
</gene>
<evidence type="ECO:0000256" key="3">
    <source>
        <dbReference type="ARBA" id="ARBA00022989"/>
    </source>
</evidence>
<evidence type="ECO:0000256" key="5">
    <source>
        <dbReference type="SAM" id="Phobius"/>
    </source>
</evidence>
<dbReference type="EMBL" id="AJWY01002323">
    <property type="protein sequence ID" value="EKC78425.1"/>
    <property type="molecule type" value="Genomic_DNA"/>
</dbReference>
<keyword evidence="2 5" id="KW-0812">Transmembrane</keyword>